<proteinExistence type="inferred from homology"/>
<comment type="similarity">
    <text evidence="3">Belongs to the NDC1 family.</text>
</comment>
<keyword evidence="6" id="KW-0509">mRNA transport</keyword>
<keyword evidence="4" id="KW-0813">Transport</keyword>
<dbReference type="PANTHER" id="PTHR13269">
    <property type="entry name" value="NUCLEOPORIN NDC1"/>
    <property type="match status" value="1"/>
</dbReference>
<evidence type="ECO:0000313" key="15">
    <source>
        <dbReference type="Proteomes" id="UP000612746"/>
    </source>
</evidence>
<protein>
    <recommendedName>
        <fullName evidence="16">Nucleoporin NDC1</fullName>
    </recommendedName>
</protein>
<evidence type="ECO:0000256" key="9">
    <source>
        <dbReference type="ARBA" id="ARBA00023010"/>
    </source>
</evidence>
<dbReference type="GO" id="GO:0031965">
    <property type="term" value="C:nuclear membrane"/>
    <property type="evidence" value="ECO:0007669"/>
    <property type="project" value="UniProtKB-SubCell"/>
</dbReference>
<comment type="caution">
    <text evidence="14">The sequence shown here is derived from an EMBL/GenBank/DDBJ whole genome shotgun (WGS) entry which is preliminary data.</text>
</comment>
<keyword evidence="7" id="KW-0653">Protein transport</keyword>
<keyword evidence="15" id="KW-1185">Reference proteome</keyword>
<evidence type="ECO:0000256" key="12">
    <source>
        <dbReference type="ARBA" id="ARBA00023242"/>
    </source>
</evidence>
<name>A0A8H7PZQ5_9FUNG</name>
<dbReference type="EMBL" id="JAEPRA010000007">
    <property type="protein sequence ID" value="KAG2182743.1"/>
    <property type="molecule type" value="Genomic_DNA"/>
</dbReference>
<keyword evidence="8 13" id="KW-1133">Transmembrane helix</keyword>
<organism evidence="14 15">
    <name type="scientific">Umbelopsis vinacea</name>
    <dbReference type="NCBI Taxonomy" id="44442"/>
    <lineage>
        <taxon>Eukaryota</taxon>
        <taxon>Fungi</taxon>
        <taxon>Fungi incertae sedis</taxon>
        <taxon>Mucoromycota</taxon>
        <taxon>Mucoromycotina</taxon>
        <taxon>Umbelopsidomycetes</taxon>
        <taxon>Umbelopsidales</taxon>
        <taxon>Umbelopsidaceae</taxon>
        <taxon>Umbelopsis</taxon>
    </lineage>
</organism>
<dbReference type="GO" id="GO:0030674">
    <property type="term" value="F:protein-macromolecule adaptor activity"/>
    <property type="evidence" value="ECO:0007669"/>
    <property type="project" value="TreeGrafter"/>
</dbReference>
<sequence>MSSATPTSPNKATSYLSVCTPELNDRLLQLLATQLGFHIALSILFQAKLGDGLTGTAKKLLSPEIWIFSLALSVVSCCLLFVRKSQTTAPTQRYGLKSFLELPGPTPGYPYYHTPSVVNIRNERRLIAASRNRYGARQLNEQNIFLSMFGLVLGTVYGARRILNDRNLIKFPAVQQAKRHVVKSQIATIAHNSARFSFRVIVGNYILYLVFRRTIYWHGAHIAGLFTKMLDTPIVSFGWLNVYLFLQLYLSGVLTTFSWDLFDQLYDIFLTQPLLVSQLATDANSCLLSGLQMHQKPFIQALSFSELARISKSEPSRRAAIYNDIGSDSGISAWKKISLECMKTIDEVKNTVIAEYKRPDIIPSPIKNRSDIVAEKTVNIKRISPIEQEMFTNRVSRKPMMTYQDEDVEDRTGDILRSIAELPKMLPVTHSKATTVADSFNLEDPKKELEGWLARIHGYIRQWPIWNQVFARGLVRKVQSLFPSSQITLYAIESLSNLTSASLKEDEFGLVQRDIPAVIDCMLGCLQEVESLMYNPPASYSALTASSDSRITIREPLQIINALKSGLYQIIIEFEPYLSEFKVQPKYAAKWQSLVKLEE</sequence>
<comment type="subcellular location">
    <subcellularLocation>
        <location evidence="1">Nucleus membrane</location>
        <topology evidence="1">Multi-pass membrane protein</topology>
    </subcellularLocation>
    <subcellularLocation>
        <location evidence="2">Nucleus</location>
        <location evidence="2">Nuclear pore complex</location>
    </subcellularLocation>
</comment>
<dbReference type="GO" id="GO:0015031">
    <property type="term" value="P:protein transport"/>
    <property type="evidence" value="ECO:0007669"/>
    <property type="project" value="UniProtKB-KW"/>
</dbReference>
<dbReference type="PANTHER" id="PTHR13269:SF6">
    <property type="entry name" value="NUCLEOPORIN NDC1"/>
    <property type="match status" value="1"/>
</dbReference>
<evidence type="ECO:0000256" key="4">
    <source>
        <dbReference type="ARBA" id="ARBA00022448"/>
    </source>
</evidence>
<reference evidence="14" key="1">
    <citation type="submission" date="2020-12" db="EMBL/GenBank/DDBJ databases">
        <title>Metabolic potential, ecology and presence of endohyphal bacteria is reflected in genomic diversity of Mucoromycotina.</title>
        <authorList>
            <person name="Muszewska A."/>
            <person name="Okrasinska A."/>
            <person name="Steczkiewicz K."/>
            <person name="Drgas O."/>
            <person name="Orlowska M."/>
            <person name="Perlinska-Lenart U."/>
            <person name="Aleksandrzak-Piekarczyk T."/>
            <person name="Szatraj K."/>
            <person name="Zielenkiewicz U."/>
            <person name="Pilsyk S."/>
            <person name="Malc E."/>
            <person name="Mieczkowski P."/>
            <person name="Kruszewska J.S."/>
            <person name="Biernat P."/>
            <person name="Pawlowska J."/>
        </authorList>
    </citation>
    <scope>NUCLEOTIDE SEQUENCE</scope>
    <source>
        <strain evidence="14">WA0000051536</strain>
    </source>
</reference>
<keyword evidence="5 13" id="KW-0812">Transmembrane</keyword>
<keyword evidence="10" id="KW-0906">Nuclear pore complex</keyword>
<keyword evidence="9" id="KW-0811">Translocation</keyword>
<evidence type="ECO:0000256" key="2">
    <source>
        <dbReference type="ARBA" id="ARBA00004567"/>
    </source>
</evidence>
<gene>
    <name evidence="14" type="ORF">INT44_005723</name>
</gene>
<dbReference type="Pfam" id="PF09531">
    <property type="entry name" value="Ndc1_Nup"/>
    <property type="match status" value="1"/>
</dbReference>
<evidence type="ECO:0000256" key="3">
    <source>
        <dbReference type="ARBA" id="ARBA00005760"/>
    </source>
</evidence>
<evidence type="ECO:0000256" key="10">
    <source>
        <dbReference type="ARBA" id="ARBA00023132"/>
    </source>
</evidence>
<dbReference type="AlphaFoldDB" id="A0A8H7PZQ5"/>
<evidence type="ECO:0000256" key="13">
    <source>
        <dbReference type="SAM" id="Phobius"/>
    </source>
</evidence>
<dbReference type="GO" id="GO:0070762">
    <property type="term" value="C:nuclear pore transmembrane ring"/>
    <property type="evidence" value="ECO:0007669"/>
    <property type="project" value="TreeGrafter"/>
</dbReference>
<dbReference type="GO" id="GO:0005816">
    <property type="term" value="C:spindle pole body"/>
    <property type="evidence" value="ECO:0007669"/>
    <property type="project" value="TreeGrafter"/>
</dbReference>
<dbReference type="OrthoDB" id="67850at2759"/>
<dbReference type="GO" id="GO:0006999">
    <property type="term" value="P:nuclear pore organization"/>
    <property type="evidence" value="ECO:0007669"/>
    <property type="project" value="TreeGrafter"/>
</dbReference>
<evidence type="ECO:0000256" key="5">
    <source>
        <dbReference type="ARBA" id="ARBA00022692"/>
    </source>
</evidence>
<keyword evidence="11 13" id="KW-0472">Membrane</keyword>
<feature type="transmembrane region" description="Helical" evidence="13">
    <location>
        <begin position="65"/>
        <end position="82"/>
    </location>
</feature>
<evidence type="ECO:0000256" key="8">
    <source>
        <dbReference type="ARBA" id="ARBA00022989"/>
    </source>
</evidence>
<evidence type="ECO:0000256" key="11">
    <source>
        <dbReference type="ARBA" id="ARBA00023136"/>
    </source>
</evidence>
<dbReference type="Proteomes" id="UP000612746">
    <property type="component" value="Unassembled WGS sequence"/>
</dbReference>
<evidence type="ECO:0000313" key="14">
    <source>
        <dbReference type="EMBL" id="KAG2182743.1"/>
    </source>
</evidence>
<evidence type="ECO:0008006" key="16">
    <source>
        <dbReference type="Google" id="ProtNLM"/>
    </source>
</evidence>
<keyword evidence="12" id="KW-0539">Nucleus</keyword>
<evidence type="ECO:0000256" key="6">
    <source>
        <dbReference type="ARBA" id="ARBA00022816"/>
    </source>
</evidence>
<evidence type="ECO:0000256" key="7">
    <source>
        <dbReference type="ARBA" id="ARBA00022927"/>
    </source>
</evidence>
<dbReference type="InterPro" id="IPR019049">
    <property type="entry name" value="Nucleoporin_prot_Ndc1/Nup"/>
</dbReference>
<dbReference type="GO" id="GO:0070631">
    <property type="term" value="P:spindle pole body localization"/>
    <property type="evidence" value="ECO:0007669"/>
    <property type="project" value="TreeGrafter"/>
</dbReference>
<accession>A0A8H7PZQ5</accession>
<evidence type="ECO:0000256" key="1">
    <source>
        <dbReference type="ARBA" id="ARBA00004232"/>
    </source>
</evidence>
<dbReference type="GO" id="GO:0051028">
    <property type="term" value="P:mRNA transport"/>
    <property type="evidence" value="ECO:0007669"/>
    <property type="project" value="UniProtKB-KW"/>
</dbReference>